<dbReference type="EMBL" id="JALLAZ020001361">
    <property type="protein sequence ID" value="KAL3776300.1"/>
    <property type="molecule type" value="Genomic_DNA"/>
</dbReference>
<evidence type="ECO:0000256" key="10">
    <source>
        <dbReference type="ARBA" id="ARBA00022989"/>
    </source>
</evidence>
<evidence type="ECO:0000256" key="4">
    <source>
        <dbReference type="ARBA" id="ARBA00022516"/>
    </source>
</evidence>
<keyword evidence="10 16" id="KW-1133">Transmembrane helix</keyword>
<dbReference type="Pfam" id="PF04191">
    <property type="entry name" value="PEMT"/>
    <property type="match status" value="1"/>
</dbReference>
<keyword evidence="18" id="KW-1185">Reference proteome</keyword>
<comment type="pathway">
    <text evidence="3">Lipid metabolism.</text>
</comment>
<gene>
    <name evidence="17" type="ORF">ACHAW5_002609</name>
</gene>
<keyword evidence="6" id="KW-0808">Transferase</keyword>
<evidence type="ECO:0000256" key="5">
    <source>
        <dbReference type="ARBA" id="ARBA00022603"/>
    </source>
</evidence>
<keyword evidence="11" id="KW-0443">Lipid metabolism</keyword>
<dbReference type="EC" id="2.1.1.71" evidence="15"/>
<evidence type="ECO:0000256" key="11">
    <source>
        <dbReference type="ARBA" id="ARBA00023098"/>
    </source>
</evidence>
<evidence type="ECO:0000256" key="8">
    <source>
        <dbReference type="ARBA" id="ARBA00022692"/>
    </source>
</evidence>
<keyword evidence="4" id="KW-0444">Lipid biosynthesis</keyword>
<sequence>MNMNFENIPMPFAVVAFFALGIERLLYSYCFICTDHFKKSVDQKKIPGLSTISKDGLYWRSMQRLGMYIKVFQFGVCIYDLLVLDQNNVWDNVFKAGMISTPEKSAQLAFGLMLLFIGQLLNYFVFKALGAKGVYYGYEFGYPTARVSCFPYNLNISDPQYWGVLMSIFGIYLAVGASSFMIPLFELTWYLMSMKVLENERGRRWATALTGPTKVA</sequence>
<evidence type="ECO:0000256" key="13">
    <source>
        <dbReference type="ARBA" id="ARBA00023209"/>
    </source>
</evidence>
<dbReference type="GO" id="GO:0000773">
    <property type="term" value="F:phosphatidyl-N-methylethanolamine N-methyltransferase activity"/>
    <property type="evidence" value="ECO:0007669"/>
    <property type="project" value="UniProtKB-EC"/>
</dbReference>
<dbReference type="GO" id="GO:0008654">
    <property type="term" value="P:phospholipid biosynthetic process"/>
    <property type="evidence" value="ECO:0007669"/>
    <property type="project" value="UniProtKB-KW"/>
</dbReference>
<feature type="transmembrane region" description="Helical" evidence="16">
    <location>
        <begin position="105"/>
        <end position="126"/>
    </location>
</feature>
<comment type="caution">
    <text evidence="17">The sequence shown here is derived from an EMBL/GenBank/DDBJ whole genome shotgun (WGS) entry which is preliminary data.</text>
</comment>
<comment type="subcellular location">
    <subcellularLocation>
        <location evidence="1">Endoplasmic reticulum membrane</location>
        <topology evidence="1">Multi-pass membrane protein</topology>
    </subcellularLocation>
</comment>
<evidence type="ECO:0000256" key="2">
    <source>
        <dbReference type="ARBA" id="ARBA00004969"/>
    </source>
</evidence>
<evidence type="ECO:0000256" key="9">
    <source>
        <dbReference type="ARBA" id="ARBA00022824"/>
    </source>
</evidence>
<organism evidence="17 18">
    <name type="scientific">Stephanodiscus triporus</name>
    <dbReference type="NCBI Taxonomy" id="2934178"/>
    <lineage>
        <taxon>Eukaryota</taxon>
        <taxon>Sar</taxon>
        <taxon>Stramenopiles</taxon>
        <taxon>Ochrophyta</taxon>
        <taxon>Bacillariophyta</taxon>
        <taxon>Coscinodiscophyceae</taxon>
        <taxon>Thalassiosirophycidae</taxon>
        <taxon>Stephanodiscales</taxon>
        <taxon>Stephanodiscaceae</taxon>
        <taxon>Stephanodiscus</taxon>
    </lineage>
</organism>
<evidence type="ECO:0000256" key="7">
    <source>
        <dbReference type="ARBA" id="ARBA00022691"/>
    </source>
</evidence>
<evidence type="ECO:0000256" key="15">
    <source>
        <dbReference type="ARBA" id="ARBA00034137"/>
    </source>
</evidence>
<evidence type="ECO:0000313" key="18">
    <source>
        <dbReference type="Proteomes" id="UP001530315"/>
    </source>
</evidence>
<dbReference type="AlphaFoldDB" id="A0ABD3NK67"/>
<keyword evidence="7" id="KW-0949">S-adenosyl-L-methionine</keyword>
<accession>A0ABD3NK67</accession>
<dbReference type="PANTHER" id="PTHR15458">
    <property type="entry name" value="PHOSPHATIDYLETHANOLAMINE N-METHYLTRANSFERASE"/>
    <property type="match status" value="1"/>
</dbReference>
<evidence type="ECO:0000256" key="16">
    <source>
        <dbReference type="SAM" id="Phobius"/>
    </source>
</evidence>
<dbReference type="GO" id="GO:0032259">
    <property type="term" value="P:methylation"/>
    <property type="evidence" value="ECO:0007669"/>
    <property type="project" value="UniProtKB-KW"/>
</dbReference>
<dbReference type="InterPro" id="IPR024960">
    <property type="entry name" value="PEMT/MFAP"/>
</dbReference>
<keyword evidence="9" id="KW-0256">Endoplasmic reticulum</keyword>
<keyword evidence="12 16" id="KW-0472">Membrane</keyword>
<evidence type="ECO:0000256" key="1">
    <source>
        <dbReference type="ARBA" id="ARBA00004477"/>
    </source>
</evidence>
<keyword evidence="5" id="KW-0489">Methyltransferase</keyword>
<dbReference type="PANTHER" id="PTHR15458:SF5">
    <property type="entry name" value="PHOSPHATIDYLETHANOLAMINE N-METHYLTRANSFERASE"/>
    <property type="match status" value="1"/>
</dbReference>
<protein>
    <recommendedName>
        <fullName evidence="15">phosphatidyl-N-methylethanolamine N-methyltransferase</fullName>
        <ecNumber evidence="15">2.1.1.71</ecNumber>
    </recommendedName>
</protein>
<evidence type="ECO:0000256" key="12">
    <source>
        <dbReference type="ARBA" id="ARBA00023136"/>
    </source>
</evidence>
<dbReference type="Proteomes" id="UP001530315">
    <property type="component" value="Unassembled WGS sequence"/>
</dbReference>
<keyword evidence="13" id="KW-0594">Phospholipid biosynthesis</keyword>
<evidence type="ECO:0000256" key="6">
    <source>
        <dbReference type="ARBA" id="ARBA00022679"/>
    </source>
</evidence>
<feature type="transmembrane region" description="Helical" evidence="16">
    <location>
        <begin position="65"/>
        <end position="84"/>
    </location>
</feature>
<keyword evidence="14" id="KW-1208">Phospholipid metabolism</keyword>
<feature type="transmembrane region" description="Helical" evidence="16">
    <location>
        <begin position="161"/>
        <end position="185"/>
    </location>
</feature>
<proteinExistence type="predicted"/>
<evidence type="ECO:0000256" key="14">
    <source>
        <dbReference type="ARBA" id="ARBA00023264"/>
    </source>
</evidence>
<dbReference type="InterPro" id="IPR007318">
    <property type="entry name" value="Phopholipid_MeTrfase"/>
</dbReference>
<name>A0ABD3NK67_9STRA</name>
<comment type="pathway">
    <text evidence="2">Phospholipid metabolism; phosphatidylcholine biosynthesis.</text>
</comment>
<evidence type="ECO:0000256" key="3">
    <source>
        <dbReference type="ARBA" id="ARBA00005189"/>
    </source>
</evidence>
<reference evidence="17 18" key="1">
    <citation type="submission" date="2024-10" db="EMBL/GenBank/DDBJ databases">
        <title>Updated reference genomes for cyclostephanoid diatoms.</title>
        <authorList>
            <person name="Roberts W.R."/>
            <person name="Alverson A.J."/>
        </authorList>
    </citation>
    <scope>NUCLEOTIDE SEQUENCE [LARGE SCALE GENOMIC DNA]</scope>
    <source>
        <strain evidence="17 18">AJA276-08</strain>
    </source>
</reference>
<evidence type="ECO:0000313" key="17">
    <source>
        <dbReference type="EMBL" id="KAL3776300.1"/>
    </source>
</evidence>
<dbReference type="GO" id="GO:0005789">
    <property type="term" value="C:endoplasmic reticulum membrane"/>
    <property type="evidence" value="ECO:0007669"/>
    <property type="project" value="UniProtKB-SubCell"/>
</dbReference>
<keyword evidence="8 16" id="KW-0812">Transmembrane</keyword>